<dbReference type="eggNOG" id="KOG0168">
    <property type="taxonomic scope" value="Eukaryota"/>
</dbReference>
<feature type="region of interest" description="Disordered" evidence="7">
    <location>
        <begin position="955"/>
        <end position="975"/>
    </location>
</feature>
<feature type="region of interest" description="Disordered" evidence="7">
    <location>
        <begin position="514"/>
        <end position="543"/>
    </location>
</feature>
<organism evidence="9 10">
    <name type="scientific">Sphaeroforma arctica JP610</name>
    <dbReference type="NCBI Taxonomy" id="667725"/>
    <lineage>
        <taxon>Eukaryota</taxon>
        <taxon>Ichthyosporea</taxon>
        <taxon>Ichthyophonida</taxon>
        <taxon>Sphaeroforma</taxon>
    </lineage>
</organism>
<dbReference type="OrthoDB" id="271273at2759"/>
<dbReference type="STRING" id="667725.A0A0L0G7M2"/>
<feature type="active site" description="Glycyl thioester intermediate" evidence="6">
    <location>
        <position position="1558"/>
    </location>
</feature>
<dbReference type="InterPro" id="IPR057948">
    <property type="entry name" value="TPR_TRIP12_N"/>
</dbReference>
<dbReference type="EMBL" id="KQ241779">
    <property type="protein sequence ID" value="KNC84223.1"/>
    <property type="molecule type" value="Genomic_DNA"/>
</dbReference>
<dbReference type="RefSeq" id="XP_014158125.1">
    <property type="nucleotide sequence ID" value="XM_014302650.1"/>
</dbReference>
<evidence type="ECO:0000256" key="5">
    <source>
        <dbReference type="ARBA" id="ARBA00022786"/>
    </source>
</evidence>
<proteinExistence type="inferred from homology"/>
<accession>A0A0L0G7M2</accession>
<feature type="compositionally biased region" description="Polar residues" evidence="7">
    <location>
        <begin position="897"/>
        <end position="910"/>
    </location>
</feature>
<evidence type="ECO:0000256" key="1">
    <source>
        <dbReference type="ARBA" id="ARBA00000885"/>
    </source>
</evidence>
<dbReference type="Proteomes" id="UP000054560">
    <property type="component" value="Unassembled WGS sequence"/>
</dbReference>
<dbReference type="InterPro" id="IPR000569">
    <property type="entry name" value="HECT_dom"/>
</dbReference>
<dbReference type="InterPro" id="IPR011989">
    <property type="entry name" value="ARM-like"/>
</dbReference>
<comment type="similarity">
    <text evidence="2">Belongs to the UPL family. K-HECT subfamily.</text>
</comment>
<evidence type="ECO:0000256" key="2">
    <source>
        <dbReference type="ARBA" id="ARBA00006331"/>
    </source>
</evidence>
<dbReference type="GeneID" id="25904059"/>
<dbReference type="GO" id="GO:0000209">
    <property type="term" value="P:protein polyubiquitination"/>
    <property type="evidence" value="ECO:0007669"/>
    <property type="project" value="TreeGrafter"/>
</dbReference>
<evidence type="ECO:0000256" key="7">
    <source>
        <dbReference type="SAM" id="MobiDB-lite"/>
    </source>
</evidence>
<sequence length="1591" mass="174265">MVDFFNADSDFNLGGGDAATEAALQQMLQQLGLDLRTAMTGQHAKIRDFLTSMKDPSPSKQLSSLSELCEMLSMGADDTVSNTLAREMVPVLVELLNTGANDEIMITACRALVYLMEIMPSSSDVVVSEGAVPVLCAKLMVIEIIDLAEEALLAIEKLSRRNGDALLEGGGLAAVLTYLDFFATASQRSALTSASNMCAEATNTKECYESVLPVMGTLRHLVASGDAKMAERACACCMNLVDVFQGDATKLETIAGSDLVPNLLTNIGHTQESAAVLTTVILTLAQLCNGSPKLAAACFAQNVPDLVYNFVVEEHHSVKAETSTDSPLIAHKGNALAHVPTTTGVVLKHQPPKQVQEFFTLMCHMLPRLPHTDLYRSLGSEGCKGGHAKGDVKANVDYRALARQWIPVLVEVHVSMFNLALQESCLSLLLKILVCVCEEDKKGAHHTQAEQDELSACLSELTASFIASLLKTSRASPIMFGIAMATTLLKRVPNVYMAAFLREGVAHEMQRLKVAESAKESKHKSGDHGSSSKTSGVKKRASVEGSDKQRKWIKRYAGEFMAVLQADSSASSLLSEQSATNAALATLVDALNNAKNGDSQGLRLLRDIITTQHPALSAYEVNNSGLVPALLSYFSVSEPAHRLERLRAFVKLFLTPTRVQSSTARAMSVDADAAVDNYAGIVDGSEGPPAMKTLLRMLNDVLSRVETFPLQIHNVVASDGSPSSFSNHLKVLTQPVKIKLERAAGQSAKLRELKKVVAVEPMASMSAIEDFLWPEVRPKDTITGASESSASNRLGDLARALERMNRNGTDVDDVTTKDSDEVADEPSDDADTDTKADGGSDTEKFAQAEDARGDKADTDASAATKPQTRSQTKARAEVDTKPDTKDDKIPSPPRASARTQSHPLHSTSKTLESRKSKIKKEKPTEPKLDFFVDGHLLDHKTTVLHCLQKYTDFSSREHKVPGTSQMSRGSSQWSSSSNLSGDKEFVITYAIREVDQPDTFSRNALSSVHTPAAPYTSACAASANSSEESSSAGAVIGSRKRALSVDGIRVHGPEDSYLHVFNDVLEWDESDTKQFIITDGATIHTIRILRLVHSVNSRWYLLYPRQEALAMRDQVRILSGSAFKNKTLNAKICRQLIDPLTLASASVPEWCDALCHRCGFLLPMKTRQSYLHATTFGIARALTNLQKQTEQSGGTQKAELRIARIQRAKVKINRDSMLDACKKLMSRYASSHMMLEIEYKNEVGTGLGPTLEFYTLVSREFQADELAMWREKQQTVGLYPAPLPTDIKSSRKRCRMFRTLGQFVGKALWDSKMIDIPFSQTLLRWLLFEEDQFRITTLEDIDPALCRTITALDDVRQQYEVIDTNEALTDEEKEAQINALRLNGATVEDLCLDFTIPGYPDIELIPGGADQTVDIHRLGQYIRLVVKTILVDSVAQQMEAFRSGFDEVISLTALKGFTPNELALMLFGAEEKWDVETLAANTKPDHGYTSESAAVKNLFFIMANYTPDEKRKFLQFITGSPRLPVGGLKSLQPPLTIVRKAPDDSMQPDDFLPSVMTCTNYLKLPDYSSREVMAERLVTAINEGTGSFHMS</sequence>
<dbReference type="Pfam" id="PF25579">
    <property type="entry name" value="TPR_TRIP12_N"/>
    <property type="match status" value="1"/>
</dbReference>
<dbReference type="InterPro" id="IPR035983">
    <property type="entry name" value="Hect_E3_ubiquitin_ligase"/>
</dbReference>
<evidence type="ECO:0000313" key="9">
    <source>
        <dbReference type="EMBL" id="KNC84223.1"/>
    </source>
</evidence>
<dbReference type="GO" id="GO:0061630">
    <property type="term" value="F:ubiquitin protein ligase activity"/>
    <property type="evidence" value="ECO:0007669"/>
    <property type="project" value="UniProtKB-EC"/>
</dbReference>
<feature type="compositionally biased region" description="Basic and acidic residues" evidence="7">
    <location>
        <begin position="832"/>
        <end position="858"/>
    </location>
</feature>
<evidence type="ECO:0000256" key="4">
    <source>
        <dbReference type="ARBA" id="ARBA00022679"/>
    </source>
</evidence>
<dbReference type="Pfam" id="PF00632">
    <property type="entry name" value="HECT"/>
    <property type="match status" value="1"/>
</dbReference>
<evidence type="ECO:0000256" key="3">
    <source>
        <dbReference type="ARBA" id="ARBA00012485"/>
    </source>
</evidence>
<dbReference type="PANTHER" id="PTHR45670:SF1">
    <property type="entry name" value="E3 UBIQUITIN-PROTEIN LIGASE HECTD1"/>
    <property type="match status" value="1"/>
</dbReference>
<dbReference type="CDD" id="cd00078">
    <property type="entry name" value="HECTc"/>
    <property type="match status" value="1"/>
</dbReference>
<dbReference type="GO" id="GO:0043161">
    <property type="term" value="P:proteasome-mediated ubiquitin-dependent protein catabolic process"/>
    <property type="evidence" value="ECO:0007669"/>
    <property type="project" value="TreeGrafter"/>
</dbReference>
<name>A0A0L0G7M2_9EUKA</name>
<dbReference type="Gene3D" id="3.30.2160.10">
    <property type="entry name" value="Hect, E3 ligase catalytic domain"/>
    <property type="match status" value="1"/>
</dbReference>
<dbReference type="Gene3D" id="3.90.1750.10">
    <property type="entry name" value="Hect, E3 ligase catalytic domains"/>
    <property type="match status" value="1"/>
</dbReference>
<dbReference type="eggNOG" id="KOG0170">
    <property type="taxonomic scope" value="Eukaryota"/>
</dbReference>
<gene>
    <name evidence="9" type="ORF">SARC_03555</name>
</gene>
<dbReference type="Gene3D" id="3.30.2410.10">
    <property type="entry name" value="Hect, E3 ligase catalytic domain"/>
    <property type="match status" value="1"/>
</dbReference>
<keyword evidence="5 6" id="KW-0833">Ubl conjugation pathway</keyword>
<evidence type="ECO:0000259" key="8">
    <source>
        <dbReference type="PROSITE" id="PS50237"/>
    </source>
</evidence>
<dbReference type="PANTHER" id="PTHR45670">
    <property type="entry name" value="E3 UBIQUITIN-PROTEIN LIGASE TRIP12"/>
    <property type="match status" value="1"/>
</dbReference>
<comment type="catalytic activity">
    <reaction evidence="1">
        <text>S-ubiquitinyl-[E2 ubiquitin-conjugating enzyme]-L-cysteine + [acceptor protein]-L-lysine = [E2 ubiquitin-conjugating enzyme]-L-cysteine + N(6)-ubiquitinyl-[acceptor protein]-L-lysine.</text>
        <dbReference type="EC" id="2.3.2.26"/>
    </reaction>
</comment>
<feature type="domain" description="HECT" evidence="8">
    <location>
        <begin position="1248"/>
        <end position="1591"/>
    </location>
</feature>
<dbReference type="PROSITE" id="PS50237">
    <property type="entry name" value="HECT"/>
    <property type="match status" value="1"/>
</dbReference>
<feature type="region of interest" description="Disordered" evidence="7">
    <location>
        <begin position="803"/>
        <end position="922"/>
    </location>
</feature>
<feature type="compositionally biased region" description="Basic and acidic residues" evidence="7">
    <location>
        <begin position="514"/>
        <end position="527"/>
    </location>
</feature>
<dbReference type="FunFam" id="3.30.2410.10:FF:000005">
    <property type="entry name" value="E3 ubiquitin-protein ligase TRIP12 isoform X1"/>
    <property type="match status" value="1"/>
</dbReference>
<dbReference type="SUPFAM" id="SSF48371">
    <property type="entry name" value="ARM repeat"/>
    <property type="match status" value="1"/>
</dbReference>
<dbReference type="SUPFAM" id="SSF56204">
    <property type="entry name" value="Hect, E3 ligase catalytic domain"/>
    <property type="match status" value="1"/>
</dbReference>
<feature type="compositionally biased region" description="Basic and acidic residues" evidence="7">
    <location>
        <begin position="874"/>
        <end position="889"/>
    </location>
</feature>
<dbReference type="InterPro" id="IPR045322">
    <property type="entry name" value="HECTD1/TRIP12-like"/>
</dbReference>
<feature type="compositionally biased region" description="Low complexity" evidence="7">
    <location>
        <begin position="964"/>
        <end position="975"/>
    </location>
</feature>
<evidence type="ECO:0000313" key="10">
    <source>
        <dbReference type="Proteomes" id="UP000054560"/>
    </source>
</evidence>
<dbReference type="InterPro" id="IPR016024">
    <property type="entry name" value="ARM-type_fold"/>
</dbReference>
<reference evidence="9 10" key="1">
    <citation type="submission" date="2011-02" db="EMBL/GenBank/DDBJ databases">
        <title>The Genome Sequence of Sphaeroforma arctica JP610.</title>
        <authorList>
            <consortium name="The Broad Institute Genome Sequencing Platform"/>
            <person name="Russ C."/>
            <person name="Cuomo C."/>
            <person name="Young S.K."/>
            <person name="Zeng Q."/>
            <person name="Gargeya S."/>
            <person name="Alvarado L."/>
            <person name="Berlin A."/>
            <person name="Chapman S.B."/>
            <person name="Chen Z."/>
            <person name="Freedman E."/>
            <person name="Gellesch M."/>
            <person name="Goldberg J."/>
            <person name="Griggs A."/>
            <person name="Gujja S."/>
            <person name="Heilman E."/>
            <person name="Heiman D."/>
            <person name="Howarth C."/>
            <person name="Mehta T."/>
            <person name="Neiman D."/>
            <person name="Pearson M."/>
            <person name="Roberts A."/>
            <person name="Saif S."/>
            <person name="Shea T."/>
            <person name="Shenoy N."/>
            <person name="Sisk P."/>
            <person name="Stolte C."/>
            <person name="Sykes S."/>
            <person name="White J."/>
            <person name="Yandava C."/>
            <person name="Burger G."/>
            <person name="Gray M.W."/>
            <person name="Holland P.W.H."/>
            <person name="King N."/>
            <person name="Lang F.B.F."/>
            <person name="Roger A.J."/>
            <person name="Ruiz-Trillo I."/>
            <person name="Haas B."/>
            <person name="Nusbaum C."/>
            <person name="Birren B."/>
        </authorList>
    </citation>
    <scope>NUCLEOTIDE SEQUENCE [LARGE SCALE GENOMIC DNA]</scope>
    <source>
        <strain evidence="9 10">JP610</strain>
    </source>
</reference>
<evidence type="ECO:0000256" key="6">
    <source>
        <dbReference type="PROSITE-ProRule" id="PRU00104"/>
    </source>
</evidence>
<feature type="compositionally biased region" description="Basic and acidic residues" evidence="7">
    <location>
        <begin position="911"/>
        <end position="922"/>
    </location>
</feature>
<keyword evidence="10" id="KW-1185">Reference proteome</keyword>
<dbReference type="EC" id="2.3.2.26" evidence="3"/>
<keyword evidence="4" id="KW-0808">Transferase</keyword>
<feature type="compositionally biased region" description="Acidic residues" evidence="7">
    <location>
        <begin position="821"/>
        <end position="831"/>
    </location>
</feature>
<protein>
    <recommendedName>
        <fullName evidence="3">HECT-type E3 ubiquitin transferase</fullName>
        <ecNumber evidence="3">2.3.2.26</ecNumber>
    </recommendedName>
</protein>
<dbReference type="Gene3D" id="1.25.10.10">
    <property type="entry name" value="Leucine-rich Repeat Variant"/>
    <property type="match status" value="1"/>
</dbReference>
<dbReference type="SMART" id="SM00119">
    <property type="entry name" value="HECTc"/>
    <property type="match status" value="1"/>
</dbReference>